<evidence type="ECO:0000256" key="3">
    <source>
        <dbReference type="ARBA" id="ARBA00022737"/>
    </source>
</evidence>
<dbReference type="PANTHER" id="PTHR24186:SF54">
    <property type="entry name" value="PGG DOMAIN-CONTAINING PROTEIN"/>
    <property type="match status" value="1"/>
</dbReference>
<dbReference type="Gramene" id="TRITD3Bv1G250960.3">
    <property type="protein sequence ID" value="TRITD3Bv1G250960.3"/>
    <property type="gene ID" value="TRITD3Bv1G250960"/>
</dbReference>
<protein>
    <recommendedName>
        <fullName evidence="8">PGG domain-containing protein</fullName>
    </recommendedName>
</protein>
<feature type="transmembrane region" description="Helical" evidence="7">
    <location>
        <begin position="494"/>
        <end position="519"/>
    </location>
</feature>
<dbReference type="InterPro" id="IPR036770">
    <property type="entry name" value="Ankyrin_rpt-contain_sf"/>
</dbReference>
<evidence type="ECO:0000313" key="9">
    <source>
        <dbReference type="EMBL" id="VAH84550.1"/>
    </source>
</evidence>
<dbReference type="Proteomes" id="UP000324705">
    <property type="component" value="Chromosome 3B"/>
</dbReference>
<keyword evidence="2 7" id="KW-0812">Transmembrane</keyword>
<feature type="transmembrane region" description="Helical" evidence="7">
    <location>
        <begin position="452"/>
        <end position="474"/>
    </location>
</feature>
<keyword evidence="10" id="KW-1185">Reference proteome</keyword>
<name>A0A9R1S809_TRITD</name>
<feature type="transmembrane region" description="Helical" evidence="7">
    <location>
        <begin position="540"/>
        <end position="558"/>
    </location>
</feature>
<evidence type="ECO:0000256" key="2">
    <source>
        <dbReference type="ARBA" id="ARBA00022692"/>
    </source>
</evidence>
<evidence type="ECO:0000256" key="4">
    <source>
        <dbReference type="ARBA" id="ARBA00022989"/>
    </source>
</evidence>
<dbReference type="Gene3D" id="1.25.40.20">
    <property type="entry name" value="Ankyrin repeat-containing domain"/>
    <property type="match status" value="2"/>
</dbReference>
<dbReference type="GO" id="GO:0005886">
    <property type="term" value="C:plasma membrane"/>
    <property type="evidence" value="ECO:0007669"/>
    <property type="project" value="TreeGrafter"/>
</dbReference>
<reference evidence="9 10" key="1">
    <citation type="submission" date="2017-09" db="EMBL/GenBank/DDBJ databases">
        <authorList>
            <consortium name="International Durum Wheat Genome Sequencing Consortium (IDWGSC)"/>
            <person name="Milanesi L."/>
        </authorList>
    </citation>
    <scope>NUCLEOTIDE SEQUENCE [LARGE SCALE GENOMIC DNA]</scope>
    <source>
        <strain evidence="10">cv. Svevo</strain>
    </source>
</reference>
<sequence length="618" mass="68691">MQVSPFFHLGCSKRNRYMANNTTTTDVSGGQSRMDERILEAATDGDSSSIKEWAKENPGILLGTSPQGNNCLHISTIHGHKKFCMDVLELEPSLLSDVNCEHETPLIIAVTLGHASLVSYLLECCRKEEELRRTILQQDRYGFNALHHAIRNGYQKLALELIKAEPALSKAVTRYNESPMFMAVMRNFADVSEKLLAIVDSSHVGKYGRHALHAAARNGNEDIADEILKKRSHLAREADSDGITPIRMAVSHDKSDVLITLLQHDSSLAYETDKSGYPLLCSAATRGQVNVARVLLLYCPDAFYCPVLRDGTAIGKSLTCLHIAVQNGHLEFVEFILRRPQLRKLINMQDMDGKTALHYAIQQCDPKLVAALLAHDDIIDTTILDNHGNSAASQLSSITDEDKPLDWKEVHVLMRGADPNDDDISLYNLSKVAKQRETIESRKERQSQTQKYTNNTSFVAILLATITFTAAFTLPGGYSSDAGSAGLPIMSKEIAFQAFLVSDTLAMCSSFVAAFICLMGRWEDANITNYYISVTKKLTWFAYMATITAFATGLYTVLSARVHWLAIGICSVVGLVPFLTMFIAKWPILKLKFRQTCRGLRLKFRQRQTGKSKSNDTV</sequence>
<evidence type="ECO:0000313" key="10">
    <source>
        <dbReference type="Proteomes" id="UP000324705"/>
    </source>
</evidence>
<dbReference type="PANTHER" id="PTHR24186">
    <property type="entry name" value="PROTEIN PHOSPHATASE 1 REGULATORY SUBUNIT"/>
    <property type="match status" value="1"/>
</dbReference>
<dbReference type="InterPro" id="IPR002110">
    <property type="entry name" value="Ankyrin_rpt"/>
</dbReference>
<evidence type="ECO:0000256" key="1">
    <source>
        <dbReference type="ARBA" id="ARBA00004141"/>
    </source>
</evidence>
<dbReference type="OMA" id="NRYMANN"/>
<evidence type="ECO:0000256" key="5">
    <source>
        <dbReference type="ARBA" id="ARBA00023043"/>
    </source>
</evidence>
<dbReference type="Pfam" id="PF12796">
    <property type="entry name" value="Ank_2"/>
    <property type="match status" value="2"/>
</dbReference>
<accession>A0A9R1S809</accession>
<dbReference type="InterPro" id="IPR026961">
    <property type="entry name" value="PGG_dom"/>
</dbReference>
<keyword evidence="6 7" id="KW-0472">Membrane</keyword>
<keyword evidence="3" id="KW-0677">Repeat</keyword>
<evidence type="ECO:0000256" key="6">
    <source>
        <dbReference type="ARBA" id="ARBA00023136"/>
    </source>
</evidence>
<keyword evidence="4 7" id="KW-1133">Transmembrane helix</keyword>
<gene>
    <name evidence="9" type="ORF">TRITD_3Bv1G250960</name>
</gene>
<dbReference type="SUPFAM" id="SSF48403">
    <property type="entry name" value="Ankyrin repeat"/>
    <property type="match status" value="2"/>
</dbReference>
<dbReference type="SMART" id="SM00248">
    <property type="entry name" value="ANK"/>
    <property type="match status" value="9"/>
</dbReference>
<feature type="domain" description="PGG" evidence="8">
    <location>
        <begin position="448"/>
        <end position="557"/>
    </location>
</feature>
<dbReference type="Pfam" id="PF13962">
    <property type="entry name" value="PGG"/>
    <property type="match status" value="1"/>
</dbReference>
<feature type="transmembrane region" description="Helical" evidence="7">
    <location>
        <begin position="564"/>
        <end position="584"/>
    </location>
</feature>
<comment type="subcellular location">
    <subcellularLocation>
        <location evidence="1">Membrane</location>
        <topology evidence="1">Multi-pass membrane protein</topology>
    </subcellularLocation>
</comment>
<organism evidence="9 10">
    <name type="scientific">Triticum turgidum subsp. durum</name>
    <name type="common">Durum wheat</name>
    <name type="synonym">Triticum durum</name>
    <dbReference type="NCBI Taxonomy" id="4567"/>
    <lineage>
        <taxon>Eukaryota</taxon>
        <taxon>Viridiplantae</taxon>
        <taxon>Streptophyta</taxon>
        <taxon>Embryophyta</taxon>
        <taxon>Tracheophyta</taxon>
        <taxon>Spermatophyta</taxon>
        <taxon>Magnoliopsida</taxon>
        <taxon>Liliopsida</taxon>
        <taxon>Poales</taxon>
        <taxon>Poaceae</taxon>
        <taxon>BOP clade</taxon>
        <taxon>Pooideae</taxon>
        <taxon>Triticodae</taxon>
        <taxon>Triticeae</taxon>
        <taxon>Triticinae</taxon>
        <taxon>Triticum</taxon>
    </lineage>
</organism>
<dbReference type="EMBL" id="LT934116">
    <property type="protein sequence ID" value="VAH84550.1"/>
    <property type="molecule type" value="Genomic_DNA"/>
</dbReference>
<dbReference type="Pfam" id="PF00023">
    <property type="entry name" value="Ank"/>
    <property type="match status" value="1"/>
</dbReference>
<proteinExistence type="predicted"/>
<evidence type="ECO:0000259" key="8">
    <source>
        <dbReference type="Pfam" id="PF13962"/>
    </source>
</evidence>
<dbReference type="AlphaFoldDB" id="A0A9R1S809"/>
<keyword evidence="5" id="KW-0040">ANK repeat</keyword>
<evidence type="ECO:0000256" key="7">
    <source>
        <dbReference type="SAM" id="Phobius"/>
    </source>
</evidence>